<feature type="domain" description="Condensation" evidence="5">
    <location>
        <begin position="20"/>
        <end position="468"/>
    </location>
</feature>
<proteinExistence type="predicted"/>
<keyword evidence="3" id="KW-0597">Phosphoprotein</keyword>
<organism evidence="7 8">
    <name type="scientific">Rhodococcus opacus M213</name>
    <dbReference type="NCBI Taxonomy" id="1129896"/>
    <lineage>
        <taxon>Bacteria</taxon>
        <taxon>Bacillati</taxon>
        <taxon>Actinomycetota</taxon>
        <taxon>Actinomycetes</taxon>
        <taxon>Mycobacteriales</taxon>
        <taxon>Nocardiaceae</taxon>
        <taxon>Rhodococcus</taxon>
    </lineage>
</organism>
<dbReference type="Pfam" id="PF13193">
    <property type="entry name" value="AMP-binding_C"/>
    <property type="match status" value="1"/>
</dbReference>
<dbReference type="SUPFAM" id="SSF56801">
    <property type="entry name" value="Acetyl-CoA synthetase-like"/>
    <property type="match status" value="1"/>
</dbReference>
<dbReference type="PANTHER" id="PTHR45527:SF1">
    <property type="entry name" value="FATTY ACID SYNTHASE"/>
    <property type="match status" value="1"/>
</dbReference>
<dbReference type="PANTHER" id="PTHR45527">
    <property type="entry name" value="NONRIBOSOMAL PEPTIDE SYNTHETASE"/>
    <property type="match status" value="1"/>
</dbReference>
<dbReference type="UniPathway" id="UPA00011"/>
<dbReference type="FunFam" id="3.40.50.980:FF:000001">
    <property type="entry name" value="Non-ribosomal peptide synthetase"/>
    <property type="match status" value="1"/>
</dbReference>
<dbReference type="GO" id="GO:0043041">
    <property type="term" value="P:amino acid activation for nonribosomal peptide biosynthetic process"/>
    <property type="evidence" value="ECO:0007669"/>
    <property type="project" value="TreeGrafter"/>
</dbReference>
<dbReference type="Gene3D" id="2.30.38.10">
    <property type="entry name" value="Luciferase, Domain 3"/>
    <property type="match status" value="1"/>
</dbReference>
<reference evidence="7 8" key="1">
    <citation type="journal article" date="2013" name="Genome Announc.">
        <title>Draft Genome Sequence of Rhodococcus opacus Strain M213 Shows a Diverse Catabolic Potential.</title>
        <authorList>
            <person name="Pathak A."/>
            <person name="Green S.J."/>
            <person name="Ogram A."/>
            <person name="Chauhan A."/>
        </authorList>
    </citation>
    <scope>NUCLEOTIDE SEQUENCE [LARGE SCALE GENOMIC DNA]</scope>
    <source>
        <strain evidence="7 8">M213</strain>
    </source>
</reference>
<feature type="non-terminal residue" evidence="7">
    <location>
        <position position="966"/>
    </location>
</feature>
<evidence type="ECO:0000259" key="6">
    <source>
        <dbReference type="Pfam" id="PF13193"/>
    </source>
</evidence>
<dbReference type="InterPro" id="IPR000873">
    <property type="entry name" value="AMP-dep_synth/lig_dom"/>
</dbReference>
<dbReference type="NCBIfam" id="TIGR01733">
    <property type="entry name" value="AA-adenyl-dom"/>
    <property type="match status" value="1"/>
</dbReference>
<dbReference type="InterPro" id="IPR025110">
    <property type="entry name" value="AMP-bd_C"/>
</dbReference>
<dbReference type="InterPro" id="IPR023213">
    <property type="entry name" value="CAT-like_dom_sf"/>
</dbReference>
<evidence type="ECO:0000313" key="8">
    <source>
        <dbReference type="Proteomes" id="UP000005951"/>
    </source>
</evidence>
<dbReference type="CDD" id="cd19540">
    <property type="entry name" value="LCL_NRPS-like"/>
    <property type="match status" value="1"/>
</dbReference>
<dbReference type="InterPro" id="IPR001242">
    <property type="entry name" value="Condensation_dom"/>
</dbReference>
<dbReference type="InterPro" id="IPR045851">
    <property type="entry name" value="AMP-bd_C_sf"/>
</dbReference>
<evidence type="ECO:0000259" key="5">
    <source>
        <dbReference type="Pfam" id="PF00668"/>
    </source>
</evidence>
<name>K8XI49_RHOOP</name>
<dbReference type="Gene3D" id="3.30.300.30">
    <property type="match status" value="1"/>
</dbReference>
<dbReference type="AlphaFoldDB" id="K8XI49"/>
<gene>
    <name evidence="7" type="ORF">WSS_A40960</name>
</gene>
<dbReference type="InterPro" id="IPR010071">
    <property type="entry name" value="AA_adenyl_dom"/>
</dbReference>
<protein>
    <submittedName>
        <fullName evidence="7">Non-ribosomal peptide synthetase</fullName>
    </submittedName>
</protein>
<dbReference type="GO" id="GO:0008610">
    <property type="term" value="P:lipid biosynthetic process"/>
    <property type="evidence" value="ECO:0007669"/>
    <property type="project" value="UniProtKB-ARBA"/>
</dbReference>
<comment type="caution">
    <text evidence="7">The sequence shown here is derived from an EMBL/GenBank/DDBJ whole genome shotgun (WGS) entry which is preliminary data.</text>
</comment>
<dbReference type="GO" id="GO:0003824">
    <property type="term" value="F:catalytic activity"/>
    <property type="evidence" value="ECO:0007669"/>
    <property type="project" value="InterPro"/>
</dbReference>
<dbReference type="GO" id="GO:0031177">
    <property type="term" value="F:phosphopantetheine binding"/>
    <property type="evidence" value="ECO:0007669"/>
    <property type="project" value="TreeGrafter"/>
</dbReference>
<dbReference type="Gene3D" id="3.40.50.980">
    <property type="match status" value="2"/>
</dbReference>
<feature type="domain" description="AMP-dependent synthetase/ligase" evidence="4">
    <location>
        <begin position="488"/>
        <end position="837"/>
    </location>
</feature>
<dbReference type="GO" id="GO:0005737">
    <property type="term" value="C:cytoplasm"/>
    <property type="evidence" value="ECO:0007669"/>
    <property type="project" value="TreeGrafter"/>
</dbReference>
<dbReference type="FunFam" id="3.40.50.12780:FF:000012">
    <property type="entry name" value="Non-ribosomal peptide synthetase"/>
    <property type="match status" value="1"/>
</dbReference>
<keyword evidence="2" id="KW-0596">Phosphopantetheine</keyword>
<evidence type="ECO:0000256" key="1">
    <source>
        <dbReference type="ARBA" id="ARBA00001957"/>
    </source>
</evidence>
<dbReference type="Gene3D" id="3.30.559.30">
    <property type="entry name" value="Nonribosomal peptide synthetase, condensation domain"/>
    <property type="match status" value="1"/>
</dbReference>
<evidence type="ECO:0000259" key="4">
    <source>
        <dbReference type="Pfam" id="PF00501"/>
    </source>
</evidence>
<evidence type="ECO:0000256" key="2">
    <source>
        <dbReference type="ARBA" id="ARBA00022450"/>
    </source>
</evidence>
<feature type="domain" description="AMP-binding enzyme C-terminal" evidence="6">
    <location>
        <begin position="895"/>
        <end position="965"/>
    </location>
</feature>
<dbReference type="Pfam" id="PF00501">
    <property type="entry name" value="AMP-binding"/>
    <property type="match status" value="1"/>
</dbReference>
<dbReference type="EMBL" id="AJYC02000201">
    <property type="protein sequence ID" value="EKT76785.1"/>
    <property type="molecule type" value="Genomic_DNA"/>
</dbReference>
<dbReference type="FunFam" id="2.30.38.10:FF:000001">
    <property type="entry name" value="Non-ribosomal peptide synthetase PvdI"/>
    <property type="match status" value="1"/>
</dbReference>
<dbReference type="Proteomes" id="UP000005951">
    <property type="component" value="Unassembled WGS sequence"/>
</dbReference>
<evidence type="ECO:0000313" key="7">
    <source>
        <dbReference type="EMBL" id="EKT76785.1"/>
    </source>
</evidence>
<feature type="non-terminal residue" evidence="7">
    <location>
        <position position="1"/>
    </location>
</feature>
<dbReference type="GO" id="GO:0044550">
    <property type="term" value="P:secondary metabolite biosynthetic process"/>
    <property type="evidence" value="ECO:0007669"/>
    <property type="project" value="TreeGrafter"/>
</dbReference>
<accession>K8XI49</accession>
<sequence length="966" mass="106018">QHAGEGGRPALTRRVRPARIPLSLAQQRMWFFNQFDPESAAFNIPLAIRLSGDLDIELLQTALVDVIDRHEALRTMFPDSGHGPSQVIVPTTALPLSVAPERVAPEEAHARVFDFVGRGFDVAREVPLRVRLFQLDDHEFVLAMVVHHISSDGGSAAPMSRDIVVAYAARREGREPGWSPLEVQYADYTLWQREILGAQDDPTSLISEQLRYWTEVLADLPEMVELPTDHPRPAVQSPRGAKVGFTLSSNLAERIEQLAREYNSTFFMVVHASLAVLIAHLSGTEDIPIGTQIGGRGDPALDDLIGMFGNTLVLRSRVDPAMSFADILADVREVDLAAFGNPDVPLERLVEVLNPTRSTAHSALFQVLLVVHNFVRSRVTLPGLEIAPLETDIVGAKLDLEFHFTDASDSEGHRTGIEGSIVYALDLFQESTVARFATRLVTILEAVTRDVTIPVGELELRSVDERAAMDRWNATAVVVEGGTLVQLFDEQVRRTPDAVAVVFEEQSLTYAEFDSRANRLARYLISREVGPESLVGLGMSRSLAMMVSIYAVLKAGAGYLPLDPEHPADRTEYVIATAKPVVVLTTSRDRGDLPAALDAVEVDMLDLSVFDAEAVTDASRLAPLRPENLAYAIFTSGSTGRPKGVAVSHRSVVNQIAWMRSRYALGDRDTVLHKTPITFDASVWELFYPLQVGARLVIAEPGGHRDPEYLLRLSDRWHVTILEFVPSMLALFLAESSLALPRSLRYVSVGGEALPSELAARFAARTEAVLDNTYGPTEATVTSTVHRCLQGVAGPIPIGSPIRNTRTFVLNRRLHRVPVGVPGELYLAGIQLARGYHARGALTAERFVANPFADCGERLYRTGDLVRWNSNGDLEYLGRTDFQVKLRGLRIELGEIEAALTADESVDQAVVVVRDGEFGQQVVGYVLPSRGRTVDVEATREVVSTSLPKYMVPDVLVVLDALPLNP</sequence>
<dbReference type="SUPFAM" id="SSF52777">
    <property type="entry name" value="CoA-dependent acyltransferases"/>
    <property type="match status" value="2"/>
</dbReference>
<dbReference type="Pfam" id="PF00668">
    <property type="entry name" value="Condensation"/>
    <property type="match status" value="1"/>
</dbReference>
<comment type="cofactor">
    <cofactor evidence="1">
        <name>pantetheine 4'-phosphate</name>
        <dbReference type="ChEBI" id="CHEBI:47942"/>
    </cofactor>
</comment>
<evidence type="ECO:0000256" key="3">
    <source>
        <dbReference type="ARBA" id="ARBA00022553"/>
    </source>
</evidence>
<dbReference type="CDD" id="cd17646">
    <property type="entry name" value="A_NRPS_AB3403-like"/>
    <property type="match status" value="1"/>
</dbReference>
<dbReference type="Gene3D" id="3.30.559.10">
    <property type="entry name" value="Chloramphenicol acetyltransferase-like domain"/>
    <property type="match status" value="1"/>
</dbReference>